<proteinExistence type="predicted"/>
<gene>
    <name evidence="3" type="ORF">F2Q69_00020350</name>
</gene>
<organism evidence="3 4">
    <name type="scientific">Brassica cretica</name>
    <name type="common">Mustard</name>
    <dbReference type="NCBI Taxonomy" id="69181"/>
    <lineage>
        <taxon>Eukaryota</taxon>
        <taxon>Viridiplantae</taxon>
        <taxon>Streptophyta</taxon>
        <taxon>Embryophyta</taxon>
        <taxon>Tracheophyta</taxon>
        <taxon>Spermatophyta</taxon>
        <taxon>Magnoliopsida</taxon>
        <taxon>eudicotyledons</taxon>
        <taxon>Gunneridae</taxon>
        <taxon>Pentapetalae</taxon>
        <taxon>rosids</taxon>
        <taxon>malvids</taxon>
        <taxon>Brassicales</taxon>
        <taxon>Brassicaceae</taxon>
        <taxon>Brassiceae</taxon>
        <taxon>Brassica</taxon>
    </lineage>
</organism>
<dbReference type="Pfam" id="PF13952">
    <property type="entry name" value="DUF4216"/>
    <property type="match status" value="1"/>
</dbReference>
<protein>
    <recommendedName>
        <fullName evidence="2">DUF4216 domain-containing protein</fullName>
    </recommendedName>
</protein>
<evidence type="ECO:0000313" key="3">
    <source>
        <dbReference type="EMBL" id="KAF3537535.1"/>
    </source>
</evidence>
<evidence type="ECO:0000259" key="2">
    <source>
        <dbReference type="Pfam" id="PF13952"/>
    </source>
</evidence>
<name>A0A8S9Q163_BRACR</name>
<dbReference type="EMBL" id="QGKX02001290">
    <property type="protein sequence ID" value="KAF3537535.1"/>
    <property type="molecule type" value="Genomic_DNA"/>
</dbReference>
<accession>A0A8S9Q163</accession>
<dbReference type="Proteomes" id="UP000712600">
    <property type="component" value="Unassembled WGS sequence"/>
</dbReference>
<feature type="region of interest" description="Disordered" evidence="1">
    <location>
        <begin position="11"/>
        <end position="45"/>
    </location>
</feature>
<comment type="caution">
    <text evidence="3">The sequence shown here is derived from an EMBL/GenBank/DDBJ whole genome shotgun (WGS) entry which is preliminary data.</text>
</comment>
<feature type="domain" description="DUF4216" evidence="2">
    <location>
        <begin position="46"/>
        <end position="98"/>
    </location>
</feature>
<sequence length="180" mass="20544">MLRFETYVVEDDSDYDSMPVVPPNDEYVSEDELQPSCTDSDSGSDSRRWIRKHKSGIVDVSLRWQYEKYDPFILSGNCDQVCFIPYPRVRGTSAKNWWACTKVVPKGVLETSEVALTALQDDRHNQVVARSEMLRFETYVVEDDSDYDSMPVVPPNDEYVSEDELQPSCTDSDSGSDSRS</sequence>
<feature type="compositionally biased region" description="Polar residues" evidence="1">
    <location>
        <begin position="167"/>
        <end position="180"/>
    </location>
</feature>
<feature type="region of interest" description="Disordered" evidence="1">
    <location>
        <begin position="145"/>
        <end position="180"/>
    </location>
</feature>
<dbReference type="InterPro" id="IPR025312">
    <property type="entry name" value="DUF4216"/>
</dbReference>
<evidence type="ECO:0000256" key="1">
    <source>
        <dbReference type="SAM" id="MobiDB-lite"/>
    </source>
</evidence>
<dbReference type="AlphaFoldDB" id="A0A8S9Q163"/>
<evidence type="ECO:0000313" key="4">
    <source>
        <dbReference type="Proteomes" id="UP000712600"/>
    </source>
</evidence>
<reference evidence="3" key="1">
    <citation type="submission" date="2019-12" db="EMBL/GenBank/DDBJ databases">
        <title>Genome sequencing and annotation of Brassica cretica.</title>
        <authorList>
            <person name="Studholme D.J."/>
            <person name="Sarris P."/>
        </authorList>
    </citation>
    <scope>NUCLEOTIDE SEQUENCE</scope>
    <source>
        <strain evidence="3">PFS-109/04</strain>
        <tissue evidence="3">Leaf</tissue>
    </source>
</reference>